<keyword evidence="5" id="KW-1185">Reference proteome</keyword>
<dbReference type="PROSITE" id="PS50011">
    <property type="entry name" value="PROTEIN_KINASE_DOM"/>
    <property type="match status" value="1"/>
</dbReference>
<feature type="region of interest" description="Disordered" evidence="3">
    <location>
        <begin position="168"/>
        <end position="207"/>
    </location>
</feature>
<keyword evidence="1" id="KW-0547">Nucleotide-binding</keyword>
<dbReference type="InterPro" id="IPR000719">
    <property type="entry name" value="Prot_kinase_dom"/>
</dbReference>
<sequence>SAPAGTPAFTAPEAIKSAQGKQFSGKAYDIWSLGITLFAFVYGRLPFDAETIPDLYQLIQTKDLEFPSHPPVSKQLQALILQMLQKDPTQRITLQQIKEHSWVTKDGAYALPTEEENCQLVTVSEDDVRNVIKNFPKLDTLILIKTMLKNHSFQNPFSMGESHFRNLQRNSRSHSAPGAYDWIANPSTARPYRSENAMPPVNERSAS</sequence>
<dbReference type="GO" id="GO:0005737">
    <property type="term" value="C:cytoplasm"/>
    <property type="evidence" value="ECO:0007669"/>
    <property type="project" value="TreeGrafter"/>
</dbReference>
<dbReference type="AlphaFoldDB" id="A0A1S3DQ22"/>
<evidence type="ECO:0000313" key="6">
    <source>
        <dbReference type="RefSeq" id="XP_008485281.2"/>
    </source>
</evidence>
<dbReference type="PANTHER" id="PTHR24346:SF77">
    <property type="entry name" value="SERINE THREONINE PROTEIN KINASE"/>
    <property type="match status" value="1"/>
</dbReference>
<feature type="non-terminal residue" evidence="6">
    <location>
        <position position="1"/>
    </location>
</feature>
<dbReference type="PaxDb" id="121845-A0A1S3DQ22"/>
<dbReference type="SUPFAM" id="SSF56112">
    <property type="entry name" value="Protein kinase-like (PK-like)"/>
    <property type="match status" value="1"/>
</dbReference>
<dbReference type="GO" id="GO:0004674">
    <property type="term" value="F:protein serine/threonine kinase activity"/>
    <property type="evidence" value="ECO:0007669"/>
    <property type="project" value="TreeGrafter"/>
</dbReference>
<dbReference type="InterPro" id="IPR011009">
    <property type="entry name" value="Kinase-like_dom_sf"/>
</dbReference>
<evidence type="ECO:0000256" key="1">
    <source>
        <dbReference type="ARBA" id="ARBA00022741"/>
    </source>
</evidence>
<proteinExistence type="predicted"/>
<keyword evidence="2" id="KW-0067">ATP-binding</keyword>
<dbReference type="GO" id="GO:0005524">
    <property type="term" value="F:ATP binding"/>
    <property type="evidence" value="ECO:0007669"/>
    <property type="project" value="UniProtKB-KW"/>
</dbReference>
<reference evidence="6" key="1">
    <citation type="submission" date="2025-08" db="UniProtKB">
        <authorList>
            <consortium name="RefSeq"/>
        </authorList>
    </citation>
    <scope>IDENTIFICATION</scope>
</reference>
<evidence type="ECO:0000259" key="4">
    <source>
        <dbReference type="PROSITE" id="PS50011"/>
    </source>
</evidence>
<evidence type="ECO:0000256" key="3">
    <source>
        <dbReference type="SAM" id="MobiDB-lite"/>
    </source>
</evidence>
<evidence type="ECO:0000313" key="5">
    <source>
        <dbReference type="Proteomes" id="UP000079169"/>
    </source>
</evidence>
<dbReference type="GO" id="GO:0035556">
    <property type="term" value="P:intracellular signal transduction"/>
    <property type="evidence" value="ECO:0007669"/>
    <property type="project" value="TreeGrafter"/>
</dbReference>
<name>A0A1S3DQ22_DIACI</name>
<dbReference type="GeneID" id="103521957"/>
<feature type="domain" description="Protein kinase" evidence="4">
    <location>
        <begin position="1"/>
        <end position="103"/>
    </location>
</feature>
<organism evidence="5 6">
    <name type="scientific">Diaphorina citri</name>
    <name type="common">Asian citrus psyllid</name>
    <dbReference type="NCBI Taxonomy" id="121845"/>
    <lineage>
        <taxon>Eukaryota</taxon>
        <taxon>Metazoa</taxon>
        <taxon>Ecdysozoa</taxon>
        <taxon>Arthropoda</taxon>
        <taxon>Hexapoda</taxon>
        <taxon>Insecta</taxon>
        <taxon>Pterygota</taxon>
        <taxon>Neoptera</taxon>
        <taxon>Paraneoptera</taxon>
        <taxon>Hemiptera</taxon>
        <taxon>Sternorrhyncha</taxon>
        <taxon>Psylloidea</taxon>
        <taxon>Psyllidae</taxon>
        <taxon>Diaphorininae</taxon>
        <taxon>Diaphorina</taxon>
    </lineage>
</organism>
<protein>
    <submittedName>
        <fullName evidence="6">Calcium/calmodulin-dependent protein kinase kinase 1-like</fullName>
    </submittedName>
</protein>
<dbReference type="RefSeq" id="XP_008485281.2">
    <property type="nucleotide sequence ID" value="XM_008487059.3"/>
</dbReference>
<evidence type="ECO:0000256" key="2">
    <source>
        <dbReference type="ARBA" id="ARBA00022840"/>
    </source>
</evidence>
<dbReference type="STRING" id="121845.A0A1S3DQ22"/>
<accession>A0A1S3DQ22</accession>
<dbReference type="KEGG" id="dci:103521957"/>
<dbReference type="PANTHER" id="PTHR24346">
    <property type="entry name" value="MAP/MICROTUBULE AFFINITY-REGULATING KINASE"/>
    <property type="match status" value="1"/>
</dbReference>
<dbReference type="Gene3D" id="1.10.510.10">
    <property type="entry name" value="Transferase(Phosphotransferase) domain 1"/>
    <property type="match status" value="1"/>
</dbReference>
<dbReference type="Pfam" id="PF00069">
    <property type="entry name" value="Pkinase"/>
    <property type="match status" value="1"/>
</dbReference>
<dbReference type="Proteomes" id="UP000079169">
    <property type="component" value="Unplaced"/>
</dbReference>
<gene>
    <name evidence="6" type="primary">LOC103521957</name>
</gene>